<keyword evidence="12" id="KW-1185">Reference proteome</keyword>
<keyword evidence="5 8" id="KW-1133">Transmembrane helix</keyword>
<evidence type="ECO:0000259" key="9">
    <source>
        <dbReference type="PROSITE" id="PS50893"/>
    </source>
</evidence>
<organism evidence="11 12">
    <name type="scientific">Thiorhodococcus minor</name>
    <dbReference type="NCBI Taxonomy" id="57489"/>
    <lineage>
        <taxon>Bacteria</taxon>
        <taxon>Pseudomonadati</taxon>
        <taxon>Pseudomonadota</taxon>
        <taxon>Gammaproteobacteria</taxon>
        <taxon>Chromatiales</taxon>
        <taxon>Chromatiaceae</taxon>
        <taxon>Thiorhodococcus</taxon>
    </lineage>
</organism>
<dbReference type="NCBIfam" id="TIGR01842">
    <property type="entry name" value="type_I_sec_PrtD"/>
    <property type="match status" value="1"/>
</dbReference>
<dbReference type="GO" id="GO:0140359">
    <property type="term" value="F:ABC-type transporter activity"/>
    <property type="evidence" value="ECO:0007669"/>
    <property type="project" value="InterPro"/>
</dbReference>
<dbReference type="GO" id="GO:0005886">
    <property type="term" value="C:plasma membrane"/>
    <property type="evidence" value="ECO:0007669"/>
    <property type="project" value="UniProtKB-SubCell"/>
</dbReference>
<dbReference type="PANTHER" id="PTHR24221">
    <property type="entry name" value="ATP-BINDING CASSETTE SUB-FAMILY B"/>
    <property type="match status" value="1"/>
</dbReference>
<evidence type="ECO:0000256" key="1">
    <source>
        <dbReference type="ARBA" id="ARBA00004651"/>
    </source>
</evidence>
<feature type="transmembrane region" description="Helical" evidence="8">
    <location>
        <begin position="59"/>
        <end position="78"/>
    </location>
</feature>
<proteinExistence type="predicted"/>
<dbReference type="Pfam" id="PF00005">
    <property type="entry name" value="ABC_tran"/>
    <property type="match status" value="1"/>
</dbReference>
<dbReference type="GO" id="GO:0005524">
    <property type="term" value="F:ATP binding"/>
    <property type="evidence" value="ECO:0007669"/>
    <property type="project" value="UniProtKB-KW"/>
</dbReference>
<dbReference type="AlphaFoldDB" id="A0A6M0K286"/>
<dbReference type="Pfam" id="PF00664">
    <property type="entry name" value="ABC_membrane"/>
    <property type="match status" value="1"/>
</dbReference>
<comment type="caution">
    <text evidence="11">The sequence shown here is derived from an EMBL/GenBank/DDBJ whole genome shotgun (WGS) entry which is preliminary data.</text>
</comment>
<dbReference type="InterPro" id="IPR003593">
    <property type="entry name" value="AAA+_ATPase"/>
</dbReference>
<feature type="region of interest" description="Disordered" evidence="7">
    <location>
        <begin position="559"/>
        <end position="628"/>
    </location>
</feature>
<dbReference type="PROSITE" id="PS50893">
    <property type="entry name" value="ABC_TRANSPORTER_2"/>
    <property type="match status" value="1"/>
</dbReference>
<evidence type="ECO:0000256" key="2">
    <source>
        <dbReference type="ARBA" id="ARBA00022692"/>
    </source>
</evidence>
<evidence type="ECO:0000259" key="10">
    <source>
        <dbReference type="PROSITE" id="PS50929"/>
    </source>
</evidence>
<feature type="compositionally biased region" description="Low complexity" evidence="7">
    <location>
        <begin position="609"/>
        <end position="628"/>
    </location>
</feature>
<dbReference type="GO" id="GO:0030256">
    <property type="term" value="C:type I protein secretion system complex"/>
    <property type="evidence" value="ECO:0007669"/>
    <property type="project" value="InterPro"/>
</dbReference>
<dbReference type="InterPro" id="IPR039421">
    <property type="entry name" value="Type_1_exporter"/>
</dbReference>
<sequence>MATTSNNGSSMPAIGDSGFQVPLWSRPLLLFSLFVNLLLLAPAIHLLQMYDRVLVSQSFDTLIYITVIAVVALLFYAIGEVVRSRLATRIAHGFIAKYSDTIFDFLVHDRANSLDATKVLKDLNTIRAFLSGRQYITIHDLPFFPIFLAFLFLLHMTLGLVAVVGIAMMVGIALSNSALTKKARDESGDASSEASSFSLTVMRRTDDIRAMGLLPSIMQRWGGKTATSLNAADRASKSAAAFYGMSRFVRQALQVLVMAWGASLVLGGDMSGGMMFAASMLLGKTLMPIEQLIGGWDGLISFRKARNSIKTATAKSQKATLVELPAPEGFLSVENLVFHPNADTGRKPVVDDVSFELKPGQILALMGASGAGKSTVSRLIVGAIAPTSGYIKLDAFDIAQWPEWQRGRAIGYVPQDILLFPGTIAENIARLEIQPDDEALVRAAKLAGVHELIGHLPDGYNTMLGPDKTPLSGGQRQRIALARAFYTEPKVLILDEPNAHLDATGDKILMASLKAAKKRGVAILIISQRKSITHVADRLIVMANGKITAQKYRNPRYASANKMLSPGESKPTGGKNSSGRILKPRQLQKAQPDHADKSSNRGKTAAVHRPGSGAASRPARRSAITPAR</sequence>
<evidence type="ECO:0000256" key="3">
    <source>
        <dbReference type="ARBA" id="ARBA00022741"/>
    </source>
</evidence>
<keyword evidence="2 8" id="KW-0812">Transmembrane</keyword>
<gene>
    <name evidence="11" type="ORF">G3446_12435</name>
</gene>
<keyword evidence="3" id="KW-0547">Nucleotide-binding</keyword>
<dbReference type="PROSITE" id="PS50929">
    <property type="entry name" value="ABC_TM1F"/>
    <property type="match status" value="1"/>
</dbReference>
<dbReference type="GO" id="GO:0016887">
    <property type="term" value="F:ATP hydrolysis activity"/>
    <property type="evidence" value="ECO:0007669"/>
    <property type="project" value="InterPro"/>
</dbReference>
<evidence type="ECO:0000256" key="4">
    <source>
        <dbReference type="ARBA" id="ARBA00022840"/>
    </source>
</evidence>
<dbReference type="PROSITE" id="PS00211">
    <property type="entry name" value="ABC_TRANSPORTER_1"/>
    <property type="match status" value="1"/>
</dbReference>
<feature type="domain" description="ABC transporter" evidence="9">
    <location>
        <begin position="331"/>
        <end position="569"/>
    </location>
</feature>
<dbReference type="Gene3D" id="1.20.1560.10">
    <property type="entry name" value="ABC transporter type 1, transmembrane domain"/>
    <property type="match status" value="1"/>
</dbReference>
<feature type="domain" description="ABC transmembrane type-1" evidence="10">
    <location>
        <begin position="28"/>
        <end position="301"/>
    </location>
</feature>
<feature type="transmembrane region" description="Helical" evidence="8">
    <location>
        <begin position="28"/>
        <end position="47"/>
    </location>
</feature>
<evidence type="ECO:0000256" key="6">
    <source>
        <dbReference type="ARBA" id="ARBA00023136"/>
    </source>
</evidence>
<dbReference type="Gene3D" id="3.40.50.300">
    <property type="entry name" value="P-loop containing nucleotide triphosphate hydrolases"/>
    <property type="match status" value="1"/>
</dbReference>
<protein>
    <submittedName>
        <fullName evidence="11">Type I secretion system permease/ATPase</fullName>
    </submittedName>
</protein>
<reference evidence="11 12" key="1">
    <citation type="submission" date="2020-02" db="EMBL/GenBank/DDBJ databases">
        <title>Genome sequences of Thiorhodococcus mannitoliphagus and Thiorhodococcus minor, purple sulfur photosynthetic bacteria in the gammaproteobacterial family, Chromatiaceae.</title>
        <authorList>
            <person name="Aviles F.A."/>
            <person name="Meyer T.E."/>
            <person name="Kyndt J.A."/>
        </authorList>
    </citation>
    <scope>NUCLEOTIDE SEQUENCE [LARGE SCALE GENOMIC DNA]</scope>
    <source>
        <strain evidence="11 12">DSM 11518</strain>
    </source>
</reference>
<dbReference type="InterPro" id="IPR036640">
    <property type="entry name" value="ABC1_TM_sf"/>
</dbReference>
<evidence type="ECO:0000313" key="12">
    <source>
        <dbReference type="Proteomes" id="UP000483379"/>
    </source>
</evidence>
<comment type="subcellular location">
    <subcellularLocation>
        <location evidence="1">Cell membrane</location>
        <topology evidence="1">Multi-pass membrane protein</topology>
    </subcellularLocation>
</comment>
<dbReference type="InterPro" id="IPR010128">
    <property type="entry name" value="ATPase_T1SS_PrtD-like"/>
</dbReference>
<evidence type="ECO:0000256" key="5">
    <source>
        <dbReference type="ARBA" id="ARBA00022989"/>
    </source>
</evidence>
<dbReference type="PANTHER" id="PTHR24221:SF654">
    <property type="entry name" value="ATP-BINDING CASSETTE SUB-FAMILY B MEMBER 6"/>
    <property type="match status" value="1"/>
</dbReference>
<dbReference type="SMART" id="SM00382">
    <property type="entry name" value="AAA"/>
    <property type="match status" value="1"/>
</dbReference>
<dbReference type="Proteomes" id="UP000483379">
    <property type="component" value="Unassembled WGS sequence"/>
</dbReference>
<dbReference type="GO" id="GO:0030253">
    <property type="term" value="P:protein secretion by the type I secretion system"/>
    <property type="evidence" value="ECO:0007669"/>
    <property type="project" value="InterPro"/>
</dbReference>
<accession>A0A6M0K286</accession>
<evidence type="ECO:0000256" key="7">
    <source>
        <dbReference type="SAM" id="MobiDB-lite"/>
    </source>
</evidence>
<dbReference type="GO" id="GO:0034040">
    <property type="term" value="F:ATPase-coupled lipid transmembrane transporter activity"/>
    <property type="evidence" value="ECO:0007669"/>
    <property type="project" value="TreeGrafter"/>
</dbReference>
<keyword evidence="6 8" id="KW-0472">Membrane</keyword>
<dbReference type="SUPFAM" id="SSF52540">
    <property type="entry name" value="P-loop containing nucleoside triphosphate hydrolases"/>
    <property type="match status" value="1"/>
</dbReference>
<dbReference type="InterPro" id="IPR027417">
    <property type="entry name" value="P-loop_NTPase"/>
</dbReference>
<name>A0A6M0K286_9GAMM</name>
<feature type="transmembrane region" description="Helical" evidence="8">
    <location>
        <begin position="143"/>
        <end position="174"/>
    </location>
</feature>
<feature type="transmembrane region" description="Helical" evidence="8">
    <location>
        <begin position="255"/>
        <end position="282"/>
    </location>
</feature>
<dbReference type="RefSeq" id="WP_164453154.1">
    <property type="nucleotide sequence ID" value="NZ_JAAIJQ010000033.1"/>
</dbReference>
<evidence type="ECO:0000313" key="11">
    <source>
        <dbReference type="EMBL" id="NEV62687.1"/>
    </source>
</evidence>
<dbReference type="EMBL" id="JAAIJQ010000033">
    <property type="protein sequence ID" value="NEV62687.1"/>
    <property type="molecule type" value="Genomic_DNA"/>
</dbReference>
<keyword evidence="4" id="KW-0067">ATP-binding</keyword>
<dbReference type="InterPro" id="IPR011527">
    <property type="entry name" value="ABC1_TM_dom"/>
</dbReference>
<dbReference type="SUPFAM" id="SSF90123">
    <property type="entry name" value="ABC transporter transmembrane region"/>
    <property type="match status" value="1"/>
</dbReference>
<dbReference type="InterPro" id="IPR003439">
    <property type="entry name" value="ABC_transporter-like_ATP-bd"/>
</dbReference>
<dbReference type="InterPro" id="IPR017871">
    <property type="entry name" value="ABC_transporter-like_CS"/>
</dbReference>
<evidence type="ECO:0000256" key="8">
    <source>
        <dbReference type="SAM" id="Phobius"/>
    </source>
</evidence>